<comment type="caution">
    <text evidence="1">The sequence shown here is derived from an EMBL/GenBank/DDBJ whole genome shotgun (WGS) entry which is preliminary data.</text>
</comment>
<name>W7U292_9STRA</name>
<reference evidence="1 2" key="1">
    <citation type="journal article" date="2014" name="Mol. Plant">
        <title>Chromosome Scale Genome Assembly and Transcriptome Profiling of Nannochloropsis gaditana in Nitrogen Depletion.</title>
        <authorList>
            <person name="Corteggiani Carpinelli E."/>
            <person name="Telatin A."/>
            <person name="Vitulo N."/>
            <person name="Forcato C."/>
            <person name="D'Angelo M."/>
            <person name="Schiavon R."/>
            <person name="Vezzi A."/>
            <person name="Giacometti G.M."/>
            <person name="Morosinotto T."/>
            <person name="Valle G."/>
        </authorList>
    </citation>
    <scope>NUCLEOTIDE SEQUENCE [LARGE SCALE GENOMIC DNA]</scope>
    <source>
        <strain evidence="1 2">B-31</strain>
    </source>
</reference>
<protein>
    <submittedName>
        <fullName evidence="1">Uncharacterized protein</fullName>
    </submittedName>
</protein>
<gene>
    <name evidence="1" type="ORF">Naga_100035g10</name>
</gene>
<organism evidence="1 2">
    <name type="scientific">Nannochloropsis gaditana</name>
    <dbReference type="NCBI Taxonomy" id="72520"/>
    <lineage>
        <taxon>Eukaryota</taxon>
        <taxon>Sar</taxon>
        <taxon>Stramenopiles</taxon>
        <taxon>Ochrophyta</taxon>
        <taxon>Eustigmatophyceae</taxon>
        <taxon>Eustigmatales</taxon>
        <taxon>Monodopsidaceae</taxon>
        <taxon>Nannochloropsis</taxon>
    </lineage>
</organism>
<dbReference type="AlphaFoldDB" id="W7U292"/>
<accession>W7U292</accession>
<evidence type="ECO:0000313" key="1">
    <source>
        <dbReference type="EMBL" id="EWM29923.1"/>
    </source>
</evidence>
<dbReference type="EMBL" id="AZIL01000114">
    <property type="protein sequence ID" value="EWM29923.1"/>
    <property type="molecule type" value="Genomic_DNA"/>
</dbReference>
<dbReference type="Proteomes" id="UP000019335">
    <property type="component" value="Chromosome 2"/>
</dbReference>
<sequence length="232" mass="25067">MRPEEEKEKIKRGKDAPGRDLYHLSGSVLCKGERIAEIRVNLGPTRKVQQQISGILRSDVTKRQIDGDGKGASRLSPPRHAVKAASLVEEPARVEKASCTALRAPLNAVPVGTPIPRQSKISRLFRSMMRGGIWGKMNPITCLSSPGNAKPSLVSFPSASVSMYSTSCDGSLNKPVHDANLSLEAQAAYFSLKSASNMRLSPRPYSPFRDQIVVTVVNRQGLTVTGSMEAGI</sequence>
<keyword evidence="2" id="KW-1185">Reference proteome</keyword>
<proteinExistence type="predicted"/>
<evidence type="ECO:0000313" key="2">
    <source>
        <dbReference type="Proteomes" id="UP000019335"/>
    </source>
</evidence>